<evidence type="ECO:0000313" key="1">
    <source>
        <dbReference type="EMBL" id="WLS01698.1"/>
    </source>
</evidence>
<sequence>MTKKIEDGGPVFPHPGGANDVTVQTSHLGLSRRDWFAGQALVGLMAHSFVDGSDFLHDTGPAAAAYQAYRMADAMIAASKTGEA</sequence>
<dbReference type="Proteomes" id="UP001225788">
    <property type="component" value="Chromosome"/>
</dbReference>
<protein>
    <submittedName>
        <fullName evidence="1">Uncharacterized protein</fullName>
    </submittedName>
</protein>
<accession>A0ABY9K1L9</accession>
<name>A0ABY9K1L9_9HYPH</name>
<keyword evidence="2" id="KW-1185">Reference proteome</keyword>
<dbReference type="RefSeq" id="WP_306156762.1">
    <property type="nucleotide sequence ID" value="NZ_CP132314.1"/>
</dbReference>
<organism evidence="1 2">
    <name type="scientific">Shinella oryzae</name>
    <dbReference type="NCBI Taxonomy" id="2871820"/>
    <lineage>
        <taxon>Bacteria</taxon>
        <taxon>Pseudomonadati</taxon>
        <taxon>Pseudomonadota</taxon>
        <taxon>Alphaproteobacteria</taxon>
        <taxon>Hyphomicrobiales</taxon>
        <taxon>Rhizobiaceae</taxon>
        <taxon>Shinella</taxon>
    </lineage>
</organism>
<dbReference type="EMBL" id="CP132314">
    <property type="protein sequence ID" value="WLS01698.1"/>
    <property type="molecule type" value="Genomic_DNA"/>
</dbReference>
<reference evidence="1 2" key="1">
    <citation type="submission" date="2023-08" db="EMBL/GenBank/DDBJ databases">
        <title>Pathogen: clinical or host-associated sample.</title>
        <authorList>
            <person name="Hergert J."/>
            <person name="Casey R."/>
            <person name="Wagner J."/>
            <person name="Young E.L."/>
            <person name="Oakeson K.F."/>
        </authorList>
    </citation>
    <scope>NUCLEOTIDE SEQUENCE [LARGE SCALE GENOMIC DNA]</scope>
    <source>
        <strain evidence="1 2">UPHL-collab-2</strain>
    </source>
</reference>
<proteinExistence type="predicted"/>
<gene>
    <name evidence="1" type="ORF">Q9315_09575</name>
</gene>
<evidence type="ECO:0000313" key="2">
    <source>
        <dbReference type="Proteomes" id="UP001225788"/>
    </source>
</evidence>